<dbReference type="AlphaFoldDB" id="A0AAV7W2A7"/>
<evidence type="ECO:0000256" key="1">
    <source>
        <dbReference type="SAM" id="MobiDB-lite"/>
    </source>
</evidence>
<gene>
    <name evidence="2" type="ORF">NDU88_002059</name>
</gene>
<accession>A0AAV7W2A7</accession>
<proteinExistence type="predicted"/>
<evidence type="ECO:0000313" key="2">
    <source>
        <dbReference type="EMBL" id="KAJ1206657.1"/>
    </source>
</evidence>
<keyword evidence="3" id="KW-1185">Reference proteome</keyword>
<feature type="region of interest" description="Disordered" evidence="1">
    <location>
        <begin position="1"/>
        <end position="76"/>
    </location>
</feature>
<sequence>MAPRGREPRPSYGESTSPVHIDRPSGCCVSPGGGAVAGLKSPQGFADPERRRWARAPGEDLLGGGGPGGPSAAGPRLLDAAGQAVWAAAFHQRAPWRWASGPTGLCPLPFGRARPRVTNTAPDEAVDCLWGRRRAPSAEESDLP</sequence>
<feature type="compositionally biased region" description="Gly residues" evidence="1">
    <location>
        <begin position="61"/>
        <end position="71"/>
    </location>
</feature>
<dbReference type="EMBL" id="JANPWB010000002">
    <property type="protein sequence ID" value="KAJ1206657.1"/>
    <property type="molecule type" value="Genomic_DNA"/>
</dbReference>
<evidence type="ECO:0000313" key="3">
    <source>
        <dbReference type="Proteomes" id="UP001066276"/>
    </source>
</evidence>
<organism evidence="2 3">
    <name type="scientific">Pleurodeles waltl</name>
    <name type="common">Iberian ribbed newt</name>
    <dbReference type="NCBI Taxonomy" id="8319"/>
    <lineage>
        <taxon>Eukaryota</taxon>
        <taxon>Metazoa</taxon>
        <taxon>Chordata</taxon>
        <taxon>Craniata</taxon>
        <taxon>Vertebrata</taxon>
        <taxon>Euteleostomi</taxon>
        <taxon>Amphibia</taxon>
        <taxon>Batrachia</taxon>
        <taxon>Caudata</taxon>
        <taxon>Salamandroidea</taxon>
        <taxon>Salamandridae</taxon>
        <taxon>Pleurodelinae</taxon>
        <taxon>Pleurodeles</taxon>
    </lineage>
</organism>
<protein>
    <submittedName>
        <fullName evidence="2">Uncharacterized protein</fullName>
    </submittedName>
</protein>
<dbReference type="Proteomes" id="UP001066276">
    <property type="component" value="Chromosome 1_2"/>
</dbReference>
<name>A0AAV7W2A7_PLEWA</name>
<reference evidence="2" key="1">
    <citation type="journal article" date="2022" name="bioRxiv">
        <title>Sequencing and chromosome-scale assembly of the giantPleurodeles waltlgenome.</title>
        <authorList>
            <person name="Brown T."/>
            <person name="Elewa A."/>
            <person name="Iarovenko S."/>
            <person name="Subramanian E."/>
            <person name="Araus A.J."/>
            <person name="Petzold A."/>
            <person name="Susuki M."/>
            <person name="Suzuki K.-i.T."/>
            <person name="Hayashi T."/>
            <person name="Toyoda A."/>
            <person name="Oliveira C."/>
            <person name="Osipova E."/>
            <person name="Leigh N.D."/>
            <person name="Simon A."/>
            <person name="Yun M.H."/>
        </authorList>
    </citation>
    <scope>NUCLEOTIDE SEQUENCE</scope>
    <source>
        <strain evidence="2">20211129_DDA</strain>
        <tissue evidence="2">Liver</tissue>
    </source>
</reference>
<comment type="caution">
    <text evidence="2">The sequence shown here is derived from an EMBL/GenBank/DDBJ whole genome shotgun (WGS) entry which is preliminary data.</text>
</comment>